<keyword evidence="3 10" id="KW-0963">Cytoplasm</keyword>
<keyword evidence="6 10" id="KW-0067">ATP-binding</keyword>
<feature type="region of interest" description="Disordered" evidence="11">
    <location>
        <begin position="27"/>
        <end position="118"/>
    </location>
</feature>
<dbReference type="AlphaFoldDB" id="A0A6V7RWZ0"/>
<evidence type="ECO:0000256" key="6">
    <source>
        <dbReference type="ARBA" id="ARBA00022840"/>
    </source>
</evidence>
<feature type="compositionally biased region" description="Low complexity" evidence="11">
    <location>
        <begin position="86"/>
        <end position="96"/>
    </location>
</feature>
<dbReference type="EMBL" id="LR865366">
    <property type="protein sequence ID" value="CAD2086277.1"/>
    <property type="molecule type" value="Genomic_DNA"/>
</dbReference>
<dbReference type="GO" id="GO:0045504">
    <property type="term" value="F:dynein heavy chain binding"/>
    <property type="evidence" value="ECO:0007669"/>
    <property type="project" value="TreeGrafter"/>
</dbReference>
<dbReference type="InterPro" id="IPR008467">
    <property type="entry name" value="Dynein1_light_intermed_chain"/>
</dbReference>
<protein>
    <recommendedName>
        <fullName evidence="10">Dynein light intermediate chain</fullName>
    </recommendedName>
</protein>
<evidence type="ECO:0000313" key="12">
    <source>
        <dbReference type="EMBL" id="CAD2086277.1"/>
    </source>
</evidence>
<name>A0A6V7RWZ0_PLAVN</name>
<gene>
    <name evidence="12" type="ORF">PVLDE_0401720</name>
</gene>
<comment type="subunit">
    <text evidence="10">Homodimer. The cytoplasmic dynein 1 complex consists of two catalytic heavy chains (HCs) and a number of non-catalytic subunits presented by intermediate chains (ICs).</text>
</comment>
<dbReference type="Pfam" id="PF05783">
    <property type="entry name" value="DLIC"/>
    <property type="match status" value="1"/>
</dbReference>
<dbReference type="PANTHER" id="PTHR12688">
    <property type="entry name" value="DYNEIN LIGHT INTERMEDIATE CHAIN"/>
    <property type="match status" value="1"/>
</dbReference>
<evidence type="ECO:0000256" key="7">
    <source>
        <dbReference type="ARBA" id="ARBA00023017"/>
    </source>
</evidence>
<feature type="compositionally biased region" description="Low complexity" evidence="11">
    <location>
        <begin position="639"/>
        <end position="659"/>
    </location>
</feature>
<evidence type="ECO:0000256" key="9">
    <source>
        <dbReference type="ARBA" id="ARBA00023212"/>
    </source>
</evidence>
<evidence type="ECO:0000256" key="3">
    <source>
        <dbReference type="ARBA" id="ARBA00022490"/>
    </source>
</evidence>
<keyword evidence="9 10" id="KW-0206">Cytoskeleton</keyword>
<feature type="compositionally biased region" description="Basic and acidic residues" evidence="11">
    <location>
        <begin position="70"/>
        <end position="84"/>
    </location>
</feature>
<evidence type="ECO:0000256" key="2">
    <source>
        <dbReference type="ARBA" id="ARBA00022448"/>
    </source>
</evidence>
<comment type="function">
    <text evidence="10">Acts as one of several non-catalytic accessory components of the cytoplasmic dynein 1 complex that are thought to be involved in linking dynein to cargos and to adapter proteins that regulate dynein function. Cytoplasmic dynein 1 acts as a motor for the intracellular retrograde motility of vesicles and organelles along microtubules. May play a role in binding dynein to membranous organelles or chromosomes.</text>
</comment>
<feature type="compositionally biased region" description="Basic and acidic residues" evidence="11">
    <location>
        <begin position="32"/>
        <end position="48"/>
    </location>
</feature>
<evidence type="ECO:0000256" key="5">
    <source>
        <dbReference type="ARBA" id="ARBA00022741"/>
    </source>
</evidence>
<evidence type="ECO:0000256" key="8">
    <source>
        <dbReference type="ARBA" id="ARBA00023175"/>
    </source>
</evidence>
<dbReference type="InterPro" id="IPR022780">
    <property type="entry name" value="Dynein_light_int_chain"/>
</dbReference>
<evidence type="ECO:0000256" key="4">
    <source>
        <dbReference type="ARBA" id="ARBA00022701"/>
    </source>
</evidence>
<dbReference type="VEuPathDB" id="PlasmoDB:PVLDE_0401720"/>
<comment type="subcellular location">
    <subcellularLocation>
        <location evidence="1 10">Cytoplasm</location>
        <location evidence="1 10">Cytoskeleton</location>
    </subcellularLocation>
</comment>
<feature type="region of interest" description="Disordered" evidence="11">
    <location>
        <begin position="631"/>
        <end position="660"/>
    </location>
</feature>
<dbReference type="GO" id="GO:0000226">
    <property type="term" value="P:microtubule cytoskeleton organization"/>
    <property type="evidence" value="ECO:0007669"/>
    <property type="project" value="TreeGrafter"/>
</dbReference>
<dbReference type="Proteomes" id="UP000515308">
    <property type="component" value="Chromosome PVLDE_04"/>
</dbReference>
<comment type="similarity">
    <text evidence="10">Belongs to the dynein light intermediate chain family.</text>
</comment>
<keyword evidence="5 10" id="KW-0547">Nucleotide-binding</keyword>
<proteinExistence type="inferred from homology"/>
<keyword evidence="8 10" id="KW-0505">Motor protein</keyword>
<keyword evidence="7 10" id="KW-0243">Dynein</keyword>
<dbReference type="PANTHER" id="PTHR12688:SF0">
    <property type="entry name" value="DYNEIN LIGHT INTERMEDIATE CHAIN"/>
    <property type="match status" value="1"/>
</dbReference>
<organism evidence="12 13">
    <name type="scientific">Plasmodium vinckei lentum</name>
    <dbReference type="NCBI Taxonomy" id="138297"/>
    <lineage>
        <taxon>Eukaryota</taxon>
        <taxon>Sar</taxon>
        <taxon>Alveolata</taxon>
        <taxon>Apicomplexa</taxon>
        <taxon>Aconoidasida</taxon>
        <taxon>Haemosporida</taxon>
        <taxon>Plasmodiidae</taxon>
        <taxon>Plasmodium</taxon>
        <taxon>Plasmodium (Vinckeia)</taxon>
    </lineage>
</organism>
<feature type="compositionally biased region" description="Polar residues" evidence="11">
    <location>
        <begin position="52"/>
        <end position="66"/>
    </location>
</feature>
<dbReference type="GO" id="GO:0005524">
    <property type="term" value="F:ATP binding"/>
    <property type="evidence" value="ECO:0007669"/>
    <property type="project" value="UniProtKB-KW"/>
</dbReference>
<sequence length="701" mass="81426">MKKETPNASNSSASFLKKGSTVTLWKKKGNVKGKEIAKDQENKKENLFIKKNNISIPKENSTNMLATSKLKSEDNLKNKKKQNEIKSVNNNSVSKKLSIQEVEKEEKESEIDEGNKVESEVEIVSKMKTLNNMVEYNESVNDFEKDEHKNEIKMEIKEERDEDIQIEGLDKVDIFSKNEMKFEDDKKYELYGDEYNKTEVHSEDIEKKKSNDEEGLRHEKSSIYKKILKKLNIDKNDEVENSHIIVLGNKDVGKSSLLKSLQKISLEGDGEYTDLLYKNEIRVLPFDYGCLNIKNFEDNKKIHDIQGNSHVWILQHPCYTSLLIKNLKNFKNIKKILILICTDLYKPYNIISEINSWIDVMHKIYEELYSDYDMDVVSELKSNLETYIYNYKGWKKNGKDGEKNSEQEEDYVTNEIEAYSDFEKNKERSIDSVNNMRNEEGERKKLIKINLSFPIVFVICKSDGYEILNNRTYQGYIDVIISYLRNLAISYQAAIIFCNTINKNELINVELLYKYMMHRLYDFTFKEKEILDCYEKIFIPSGYDDEELINKSIKNTFVGNFNKPYDSIIIKPMTNKTIVAEHSQNIVPAIYYNDFLASISTNPSNDNMTNGYIKKDMNGISIDSIELSNGVKNKDKGNRSSNAENDNGNNNYSVTNNENNNDKSDKFLHSFFQNLLEKGRSKSPSVPSIDPLILEKKKIIK</sequence>
<keyword evidence="2 10" id="KW-0813">Transport</keyword>
<evidence type="ECO:0000313" key="13">
    <source>
        <dbReference type="Proteomes" id="UP000515308"/>
    </source>
</evidence>
<keyword evidence="4 10" id="KW-0493">Microtubule</keyword>
<evidence type="ECO:0000256" key="11">
    <source>
        <dbReference type="SAM" id="MobiDB-lite"/>
    </source>
</evidence>
<dbReference type="GO" id="GO:0005813">
    <property type="term" value="C:centrosome"/>
    <property type="evidence" value="ECO:0007669"/>
    <property type="project" value="TreeGrafter"/>
</dbReference>
<evidence type="ECO:0000256" key="1">
    <source>
        <dbReference type="ARBA" id="ARBA00004245"/>
    </source>
</evidence>
<dbReference type="GO" id="GO:0005874">
    <property type="term" value="C:microtubule"/>
    <property type="evidence" value="ECO:0007669"/>
    <property type="project" value="UniProtKB-KW"/>
</dbReference>
<evidence type="ECO:0000256" key="10">
    <source>
        <dbReference type="RuleBase" id="RU366047"/>
    </source>
</evidence>
<dbReference type="GO" id="GO:0007018">
    <property type="term" value="P:microtubule-based movement"/>
    <property type="evidence" value="ECO:0007669"/>
    <property type="project" value="InterPro"/>
</dbReference>
<accession>A0A6V7RWZ0</accession>
<feature type="compositionally biased region" description="Basic and acidic residues" evidence="11">
    <location>
        <begin position="101"/>
        <end position="118"/>
    </location>
</feature>
<dbReference type="GO" id="GO:0005868">
    <property type="term" value="C:cytoplasmic dynein complex"/>
    <property type="evidence" value="ECO:0007669"/>
    <property type="project" value="UniProtKB-UniRule"/>
</dbReference>
<reference evidence="12 13" key="1">
    <citation type="submission" date="2020-08" db="EMBL/GenBank/DDBJ databases">
        <authorList>
            <person name="Ramaprasad A."/>
        </authorList>
    </citation>
    <scope>NUCLEOTIDE SEQUENCE [LARGE SCALE GENOMIC DNA]</scope>
</reference>